<reference evidence="4 5" key="1">
    <citation type="submission" date="2018-06" db="EMBL/GenBank/DDBJ databases">
        <authorList>
            <consortium name="Pathogen Informatics"/>
            <person name="Doyle S."/>
        </authorList>
    </citation>
    <scope>NUCLEOTIDE SEQUENCE [LARGE SCALE GENOMIC DNA]</scope>
    <source>
        <strain evidence="4 5">NCTC5664</strain>
    </source>
</reference>
<keyword evidence="2" id="KW-0520">NAD</keyword>
<evidence type="ECO:0000256" key="1">
    <source>
        <dbReference type="ARBA" id="ARBA00023002"/>
    </source>
</evidence>
<gene>
    <name evidence="4" type="primary">ghrB_3</name>
    <name evidence="4" type="ORF">NCTC5664_04019</name>
</gene>
<dbReference type="PANTHER" id="PTHR43333">
    <property type="entry name" value="2-HACID_DH_C DOMAIN-CONTAINING PROTEIN"/>
    <property type="match status" value="1"/>
</dbReference>
<keyword evidence="1 4" id="KW-0560">Oxidoreductase</keyword>
<name>A0A380E5S9_STAAU</name>
<feature type="domain" description="D-isomer specific 2-hydroxyacid dehydrogenase NAD-binding" evidence="3">
    <location>
        <begin position="1"/>
        <end position="96"/>
    </location>
</feature>
<dbReference type="AlphaFoldDB" id="A0A380E5S9"/>
<proteinExistence type="predicted"/>
<sequence length="98" mass="11241">MNLIGLSKSGQNKDEFDEIYTIESLENTLPNADIVINALPETQETIHLLKKNHFELMKDEALFINIGRGSIVKETLLIEVLKSRVIRHAYLDVFEMNL</sequence>
<dbReference type="Gene3D" id="3.40.50.720">
    <property type="entry name" value="NAD(P)-binding Rossmann-like Domain"/>
    <property type="match status" value="1"/>
</dbReference>
<dbReference type="GO" id="GO:0004617">
    <property type="term" value="F:phosphoglycerate dehydrogenase activity"/>
    <property type="evidence" value="ECO:0007669"/>
    <property type="project" value="UniProtKB-EC"/>
</dbReference>
<protein>
    <submittedName>
        <fullName evidence="4">D-3-phosphoglycerate dehydrogenase</fullName>
        <ecNumber evidence="4">1.1.1.79</ecNumber>
        <ecNumber evidence="4">1.1.1.95</ecNumber>
    </submittedName>
</protein>
<dbReference type="EMBL" id="UHAQ01000004">
    <property type="protein sequence ID" value="SUK96519.1"/>
    <property type="molecule type" value="Genomic_DNA"/>
</dbReference>
<evidence type="ECO:0000313" key="5">
    <source>
        <dbReference type="Proteomes" id="UP000254502"/>
    </source>
</evidence>
<dbReference type="GO" id="GO:0030267">
    <property type="term" value="F:glyoxylate reductase (NADPH) activity"/>
    <property type="evidence" value="ECO:0007669"/>
    <property type="project" value="UniProtKB-EC"/>
</dbReference>
<dbReference type="Pfam" id="PF02826">
    <property type="entry name" value="2-Hacid_dh_C"/>
    <property type="match status" value="1"/>
</dbReference>
<dbReference type="EC" id="1.1.1.95" evidence="4"/>
<evidence type="ECO:0000256" key="2">
    <source>
        <dbReference type="ARBA" id="ARBA00023027"/>
    </source>
</evidence>
<dbReference type="InterPro" id="IPR006140">
    <property type="entry name" value="D-isomer_DH_NAD-bd"/>
</dbReference>
<dbReference type="InterPro" id="IPR036291">
    <property type="entry name" value="NAD(P)-bd_dom_sf"/>
</dbReference>
<dbReference type="GO" id="GO:0051287">
    <property type="term" value="F:NAD binding"/>
    <property type="evidence" value="ECO:0007669"/>
    <property type="project" value="InterPro"/>
</dbReference>
<dbReference type="Proteomes" id="UP000254502">
    <property type="component" value="Unassembled WGS sequence"/>
</dbReference>
<organism evidence="4 5">
    <name type="scientific">Staphylococcus aureus</name>
    <dbReference type="NCBI Taxonomy" id="1280"/>
    <lineage>
        <taxon>Bacteria</taxon>
        <taxon>Bacillati</taxon>
        <taxon>Bacillota</taxon>
        <taxon>Bacilli</taxon>
        <taxon>Bacillales</taxon>
        <taxon>Staphylococcaceae</taxon>
        <taxon>Staphylococcus</taxon>
    </lineage>
</organism>
<dbReference type="EC" id="1.1.1.79" evidence="4"/>
<evidence type="ECO:0000259" key="3">
    <source>
        <dbReference type="Pfam" id="PF02826"/>
    </source>
</evidence>
<evidence type="ECO:0000313" key="4">
    <source>
        <dbReference type="EMBL" id="SUK96519.1"/>
    </source>
</evidence>
<accession>A0A380E5S9</accession>
<dbReference type="PANTHER" id="PTHR43333:SF1">
    <property type="entry name" value="D-ISOMER SPECIFIC 2-HYDROXYACID DEHYDROGENASE NAD-BINDING DOMAIN-CONTAINING PROTEIN"/>
    <property type="match status" value="1"/>
</dbReference>
<dbReference type="SUPFAM" id="SSF51735">
    <property type="entry name" value="NAD(P)-binding Rossmann-fold domains"/>
    <property type="match status" value="1"/>
</dbReference>